<reference evidence="2" key="1">
    <citation type="submission" date="2025-08" db="UniProtKB">
        <authorList>
            <consortium name="RefSeq"/>
        </authorList>
    </citation>
    <scope>IDENTIFICATION</scope>
</reference>
<keyword evidence="1" id="KW-1185">Reference proteome</keyword>
<evidence type="ECO:0000313" key="2">
    <source>
        <dbReference type="RefSeq" id="XP_035829050.1"/>
    </source>
</evidence>
<name>A0ABM1W307_APLCA</name>
<dbReference type="RefSeq" id="XP_035829050.1">
    <property type="nucleotide sequence ID" value="XM_035973157.1"/>
</dbReference>
<dbReference type="InterPro" id="IPR027814">
    <property type="entry name" value="DUF4562"/>
</dbReference>
<proteinExistence type="predicted"/>
<dbReference type="PANTHER" id="PTHR34833:SF1">
    <property type="entry name" value="GENE, 17359-RELATED"/>
    <property type="match status" value="1"/>
</dbReference>
<dbReference type="Proteomes" id="UP000694888">
    <property type="component" value="Unplaced"/>
</dbReference>
<dbReference type="PANTHER" id="PTHR34833">
    <property type="entry name" value="GENE, 17359-RELATED"/>
    <property type="match status" value="1"/>
</dbReference>
<organism evidence="1 2">
    <name type="scientific">Aplysia californica</name>
    <name type="common">California sea hare</name>
    <dbReference type="NCBI Taxonomy" id="6500"/>
    <lineage>
        <taxon>Eukaryota</taxon>
        <taxon>Metazoa</taxon>
        <taxon>Spiralia</taxon>
        <taxon>Lophotrochozoa</taxon>
        <taxon>Mollusca</taxon>
        <taxon>Gastropoda</taxon>
        <taxon>Heterobranchia</taxon>
        <taxon>Euthyneura</taxon>
        <taxon>Tectipleura</taxon>
        <taxon>Aplysiida</taxon>
        <taxon>Aplysioidea</taxon>
        <taxon>Aplysiidae</taxon>
        <taxon>Aplysia</taxon>
    </lineage>
</organism>
<accession>A0ABM1W307</accession>
<gene>
    <name evidence="2" type="primary">LOC101862312</name>
</gene>
<dbReference type="Pfam" id="PF15123">
    <property type="entry name" value="DUF4562"/>
    <property type="match status" value="1"/>
</dbReference>
<protein>
    <submittedName>
        <fullName evidence="2">Uncharacterized protein C4orf45</fullName>
    </submittedName>
</protein>
<dbReference type="GeneID" id="101862312"/>
<sequence length="142" mass="15545">MPWDYQEESPQYNYVDNVFPYAYPSSGNVTFTGPDGLRDYRPHMITDPHQVGVGDQSTEHSGDVAYVFRPAPGTPMPRPRSCIPGEIGWGIPTLTDWATPNTGQQIMGTHGISDKNCMGCVGAILGHPINEIADSIQRLQSP</sequence>
<evidence type="ECO:0000313" key="1">
    <source>
        <dbReference type="Proteomes" id="UP000694888"/>
    </source>
</evidence>